<evidence type="ECO:0000313" key="4">
    <source>
        <dbReference type="Proteomes" id="UP000324629"/>
    </source>
</evidence>
<dbReference type="GO" id="GO:0016020">
    <property type="term" value="C:membrane"/>
    <property type="evidence" value="ECO:0007669"/>
    <property type="project" value="InterPro"/>
</dbReference>
<reference evidence="3 4" key="1">
    <citation type="journal article" date="2019" name="Gigascience">
        <title>Whole-genome sequence of the oriental lung fluke Paragonimus westermani.</title>
        <authorList>
            <person name="Oey H."/>
            <person name="Zakrzewski M."/>
            <person name="Narain K."/>
            <person name="Devi K.R."/>
            <person name="Agatsuma T."/>
            <person name="Nawaratna S."/>
            <person name="Gobert G.N."/>
            <person name="Jones M.K."/>
            <person name="Ragan M.A."/>
            <person name="McManus D.P."/>
            <person name="Krause L."/>
        </authorList>
    </citation>
    <scope>NUCLEOTIDE SEQUENCE [LARGE SCALE GENOMIC DNA]</scope>
    <source>
        <strain evidence="3 4">IND2009</strain>
    </source>
</reference>
<keyword evidence="4" id="KW-1185">Reference proteome</keyword>
<dbReference type="PROSITE" id="PS50060">
    <property type="entry name" value="MAM_2"/>
    <property type="match status" value="1"/>
</dbReference>
<evidence type="ECO:0000313" key="3">
    <source>
        <dbReference type="EMBL" id="KAA3676831.1"/>
    </source>
</evidence>
<feature type="chain" id="PRO_5023819237" description="MAM domain-containing protein" evidence="1">
    <location>
        <begin position="17"/>
        <end position="145"/>
    </location>
</feature>
<evidence type="ECO:0000256" key="1">
    <source>
        <dbReference type="SAM" id="SignalP"/>
    </source>
</evidence>
<dbReference type="InterPro" id="IPR000998">
    <property type="entry name" value="MAM_dom"/>
</dbReference>
<proteinExistence type="predicted"/>
<protein>
    <recommendedName>
        <fullName evidence="2">MAM domain-containing protein</fullName>
    </recommendedName>
</protein>
<dbReference type="EMBL" id="QNGE01001787">
    <property type="protein sequence ID" value="KAA3676831.1"/>
    <property type="molecule type" value="Genomic_DNA"/>
</dbReference>
<dbReference type="Gene3D" id="2.60.120.200">
    <property type="match status" value="1"/>
</dbReference>
<keyword evidence="1" id="KW-0732">Signal</keyword>
<feature type="domain" description="MAM" evidence="2">
    <location>
        <begin position="23"/>
        <end position="125"/>
    </location>
</feature>
<comment type="caution">
    <text evidence="3">The sequence shown here is derived from an EMBL/GenBank/DDBJ whole genome shotgun (WGS) entry which is preliminary data.</text>
</comment>
<gene>
    <name evidence="3" type="ORF">DEA37_0013977</name>
</gene>
<feature type="signal peptide" evidence="1">
    <location>
        <begin position="1"/>
        <end position="16"/>
    </location>
</feature>
<organism evidence="3 4">
    <name type="scientific">Paragonimus westermani</name>
    <dbReference type="NCBI Taxonomy" id="34504"/>
    <lineage>
        <taxon>Eukaryota</taxon>
        <taxon>Metazoa</taxon>
        <taxon>Spiralia</taxon>
        <taxon>Lophotrochozoa</taxon>
        <taxon>Platyhelminthes</taxon>
        <taxon>Trematoda</taxon>
        <taxon>Digenea</taxon>
        <taxon>Plagiorchiida</taxon>
        <taxon>Troglotremata</taxon>
        <taxon>Troglotrematidae</taxon>
        <taxon>Paragonimus</taxon>
    </lineage>
</organism>
<name>A0A5J4NMP6_9TREM</name>
<dbReference type="Proteomes" id="UP000324629">
    <property type="component" value="Unassembled WGS sequence"/>
</dbReference>
<sequence length="145" mass="15959">MLLRFGLLLSIICVSAESSSPLHVCSFATDMCGWMNDPNSWRHKWRVMTDESASITDQALCLSPLSVAESWTAGAGQRLPWSRRPMSTSHEFSTSGESIQARLWSPPVLRDDALGCLSFQYRVTGIDVESGARGPSLGLLRRQDG</sequence>
<accession>A0A5J4NMP6</accession>
<evidence type="ECO:0000259" key="2">
    <source>
        <dbReference type="PROSITE" id="PS50060"/>
    </source>
</evidence>
<dbReference type="AlphaFoldDB" id="A0A5J4NMP6"/>